<organism evidence="2 3">
    <name type="scientific">Bifiguratus adelaidae</name>
    <dbReference type="NCBI Taxonomy" id="1938954"/>
    <lineage>
        <taxon>Eukaryota</taxon>
        <taxon>Fungi</taxon>
        <taxon>Fungi incertae sedis</taxon>
        <taxon>Mucoromycota</taxon>
        <taxon>Mucoromycotina</taxon>
        <taxon>Endogonomycetes</taxon>
        <taxon>Endogonales</taxon>
        <taxon>Endogonales incertae sedis</taxon>
        <taxon>Bifiguratus</taxon>
    </lineage>
</organism>
<dbReference type="AlphaFoldDB" id="A0A261XTT2"/>
<evidence type="ECO:0000256" key="1">
    <source>
        <dbReference type="SAM" id="MobiDB-lite"/>
    </source>
</evidence>
<accession>A0A261XTT2</accession>
<proteinExistence type="predicted"/>
<dbReference type="EMBL" id="MVBO01000274">
    <property type="protein sequence ID" value="OZJ01654.1"/>
    <property type="molecule type" value="Genomic_DNA"/>
</dbReference>
<name>A0A261XTT2_9FUNG</name>
<sequence>MVRCLPRPSQKSGSTKDEENLRTSKSARHRTKPDEGGEQRAPGLPDRRYWKKVLGRRKMHSSITVLRTTINILPEFLTANTMRKRRHQLSLPLIKGDTHGGPIRTSQGERAFRPPQDLKKRTRDLGILPASQCLNSKA</sequence>
<reference evidence="2 3" key="1">
    <citation type="journal article" date="2017" name="Mycologia">
        <title>Bifiguratus adelaidae, gen. et sp. nov., a new member of Mucoromycotina in endophytic and soil-dwelling habitats.</title>
        <authorList>
            <person name="Torres-Cruz T.J."/>
            <person name="Billingsley Tobias T.L."/>
            <person name="Almatruk M."/>
            <person name="Hesse C."/>
            <person name="Kuske C.R."/>
            <person name="Desiro A."/>
            <person name="Benucci G.M."/>
            <person name="Bonito G."/>
            <person name="Stajich J.E."/>
            <person name="Dunlap C."/>
            <person name="Arnold A.E."/>
            <person name="Porras-Alfaro A."/>
        </authorList>
    </citation>
    <scope>NUCLEOTIDE SEQUENCE [LARGE SCALE GENOMIC DNA]</scope>
    <source>
        <strain evidence="2 3">AZ0501</strain>
    </source>
</reference>
<evidence type="ECO:0000313" key="3">
    <source>
        <dbReference type="Proteomes" id="UP000242875"/>
    </source>
</evidence>
<dbReference type="Proteomes" id="UP000242875">
    <property type="component" value="Unassembled WGS sequence"/>
</dbReference>
<comment type="caution">
    <text evidence="2">The sequence shown here is derived from an EMBL/GenBank/DDBJ whole genome shotgun (WGS) entry which is preliminary data.</text>
</comment>
<feature type="region of interest" description="Disordered" evidence="1">
    <location>
        <begin position="90"/>
        <end position="116"/>
    </location>
</feature>
<gene>
    <name evidence="2" type="ORF">BZG36_05564</name>
</gene>
<protein>
    <submittedName>
        <fullName evidence="2">Uncharacterized protein</fullName>
    </submittedName>
</protein>
<evidence type="ECO:0000313" key="2">
    <source>
        <dbReference type="EMBL" id="OZJ01654.1"/>
    </source>
</evidence>
<feature type="region of interest" description="Disordered" evidence="1">
    <location>
        <begin position="1"/>
        <end position="46"/>
    </location>
</feature>
<keyword evidence="3" id="KW-1185">Reference proteome</keyword>